<proteinExistence type="inferred from homology"/>
<evidence type="ECO:0000256" key="2">
    <source>
        <dbReference type="ARBA" id="ARBA00022679"/>
    </source>
</evidence>
<dbReference type="InterPro" id="IPR016039">
    <property type="entry name" value="Thiolase-like"/>
</dbReference>
<name>A0A9P4NCD5_9PLEO</name>
<dbReference type="AlphaFoldDB" id="A0A9P4NCD5"/>
<dbReference type="EMBL" id="ML986579">
    <property type="protein sequence ID" value="KAF2270644.1"/>
    <property type="molecule type" value="Genomic_DNA"/>
</dbReference>
<sequence>MISKEIPVVIGVGDVKNRATGIEDAKEPAQLMVEAIQAAVGDCGVRDLDKLKREIDSIDVVRTWTWPYEDLPGLLADRLGAKPKHKRYTEHGGNQPAKLLDGAARRISRGESRVAVITGGEALASLSAFAAAKELPPPGWTKPSETVDSVFKPTELDLGDNLGAIHGIGAPIHVYPLYENAFRAHRSQTIKENHAESANLYAEFSKIAASHPYAWNYGKPHSAEEIGTVSNKNRMISFPYPLLMNAFNTVNLAACLILTSASYAETLGVPKEKLIYPLGGAGTSDHAHFWHYPAYHYSPAISASLDAGLDVSGCTEADIDIFDFYSCFPIVPKFACWHLDLPITCPGRRRDKPISLLGGLTSFGGAGNNYSMHALTEMVRRLRNGEGRRGLVLANGGLLTYQYAVVLGREARADRGYPAGNPLEGRKVEGGPDLDLGAEGEAVVETYTVDFKRDGSPLRGYIVGRLKSNGKRFLANHGDENTLRQMASGAGEIVGLSGRVRQDSERQGRALFTFDSGSRL</sequence>
<evidence type="ECO:0000256" key="1">
    <source>
        <dbReference type="ARBA" id="ARBA00010982"/>
    </source>
</evidence>
<gene>
    <name evidence="5" type="ORF">CC78DRAFT_485516</name>
</gene>
<reference evidence="6" key="1">
    <citation type="journal article" date="2020" name="Stud. Mycol.">
        <title>101 Dothideomycetes genomes: A test case for predicting lifestyles and emergence of pathogens.</title>
        <authorList>
            <person name="Haridas S."/>
            <person name="Albert R."/>
            <person name="Binder M."/>
            <person name="Bloem J."/>
            <person name="LaButti K."/>
            <person name="Salamov A."/>
            <person name="Andreopoulos B."/>
            <person name="Baker S."/>
            <person name="Barry K."/>
            <person name="Bills G."/>
            <person name="Bluhm B."/>
            <person name="Cannon C."/>
            <person name="Castanera R."/>
            <person name="Culley D."/>
            <person name="Daum C."/>
            <person name="Ezra D."/>
            <person name="Gonzalez J."/>
            <person name="Henrissat B."/>
            <person name="Kuo A."/>
            <person name="Liang C."/>
            <person name="Lipzen A."/>
            <person name="Lutzoni F."/>
            <person name="Magnuson J."/>
            <person name="Mondo S."/>
            <person name="Nolan M."/>
            <person name="Ohm R."/>
            <person name="Pangilinan J."/>
            <person name="Park H.-J."/>
            <person name="Ramirez L."/>
            <person name="Alfaro M."/>
            <person name="Sun H."/>
            <person name="Tritt A."/>
            <person name="Yoshinaga Y."/>
            <person name="Zwiers L.-H."/>
            <person name="Turgeon B."/>
            <person name="Goodwin S."/>
            <person name="Spatafora J."/>
            <person name="Crous P."/>
            <person name="Grigoriev I."/>
        </authorList>
    </citation>
    <scope>NUCLEOTIDE SEQUENCE [LARGE SCALE GENOMIC DNA]</scope>
    <source>
        <strain evidence="6">CBS 304.66</strain>
    </source>
</reference>
<evidence type="ECO:0000313" key="6">
    <source>
        <dbReference type="Proteomes" id="UP000800093"/>
    </source>
</evidence>
<dbReference type="Proteomes" id="UP000800093">
    <property type="component" value="Unassembled WGS sequence"/>
</dbReference>
<feature type="domain" description="Thiolase-like protein type 1 additional C-terminal" evidence="4">
    <location>
        <begin position="432"/>
        <end position="504"/>
    </location>
</feature>
<dbReference type="PANTHER" id="PTHR18919:SF139">
    <property type="entry name" value="THIOLASE-LIKE PROTEIN TYPE 1 ADDITIONAL C-TERMINAL DOMAIN-CONTAINING PROTEIN"/>
    <property type="match status" value="1"/>
</dbReference>
<dbReference type="Pfam" id="PF18313">
    <property type="entry name" value="TLP1_add_C"/>
    <property type="match status" value="1"/>
</dbReference>
<protein>
    <recommendedName>
        <fullName evidence="4">Thiolase-like protein type 1 additional C-terminal domain-containing protein</fullName>
    </recommendedName>
</protein>
<comment type="similarity">
    <text evidence="1">Belongs to the thiolase-like superfamily. Thiolase family.</text>
</comment>
<dbReference type="InterPro" id="IPR040771">
    <property type="entry name" value="TLP1_add_C"/>
</dbReference>
<evidence type="ECO:0000256" key="3">
    <source>
        <dbReference type="ARBA" id="ARBA00023315"/>
    </source>
</evidence>
<comment type="caution">
    <text evidence="5">The sequence shown here is derived from an EMBL/GenBank/DDBJ whole genome shotgun (WGS) entry which is preliminary data.</text>
</comment>
<keyword evidence="6" id="KW-1185">Reference proteome</keyword>
<accession>A0A9P4NCD5</accession>
<dbReference type="SUPFAM" id="SSF53901">
    <property type="entry name" value="Thiolase-like"/>
    <property type="match status" value="2"/>
</dbReference>
<organism evidence="5 6">
    <name type="scientific">Lojkania enalia</name>
    <dbReference type="NCBI Taxonomy" id="147567"/>
    <lineage>
        <taxon>Eukaryota</taxon>
        <taxon>Fungi</taxon>
        <taxon>Dikarya</taxon>
        <taxon>Ascomycota</taxon>
        <taxon>Pezizomycotina</taxon>
        <taxon>Dothideomycetes</taxon>
        <taxon>Pleosporomycetidae</taxon>
        <taxon>Pleosporales</taxon>
        <taxon>Pleosporales incertae sedis</taxon>
        <taxon>Lojkania</taxon>
    </lineage>
</organism>
<evidence type="ECO:0000259" key="4">
    <source>
        <dbReference type="Pfam" id="PF18313"/>
    </source>
</evidence>
<evidence type="ECO:0000313" key="5">
    <source>
        <dbReference type="EMBL" id="KAF2270644.1"/>
    </source>
</evidence>
<dbReference type="OrthoDB" id="435240at2759"/>
<dbReference type="PANTHER" id="PTHR18919">
    <property type="entry name" value="ACETYL-COA C-ACYLTRANSFERASE"/>
    <property type="match status" value="1"/>
</dbReference>
<dbReference type="GO" id="GO:0016746">
    <property type="term" value="F:acyltransferase activity"/>
    <property type="evidence" value="ECO:0007669"/>
    <property type="project" value="UniProtKB-KW"/>
</dbReference>
<keyword evidence="2" id="KW-0808">Transferase</keyword>
<dbReference type="Gene3D" id="3.40.47.10">
    <property type="match status" value="1"/>
</dbReference>
<dbReference type="Gene3D" id="2.40.50.840">
    <property type="match status" value="1"/>
</dbReference>
<keyword evidence="3" id="KW-0012">Acyltransferase</keyword>